<dbReference type="EMBL" id="AJAT01000011">
    <property type="protein sequence ID" value="EOL46023.1"/>
    <property type="molecule type" value="Genomic_DNA"/>
</dbReference>
<evidence type="ECO:0000313" key="2">
    <source>
        <dbReference type="Proteomes" id="UP000013785"/>
    </source>
</evidence>
<dbReference type="Proteomes" id="UP000013785">
    <property type="component" value="Unassembled WGS sequence"/>
</dbReference>
<dbReference type="Gene3D" id="3.40.630.190">
    <property type="entry name" value="LCP protein"/>
    <property type="match status" value="1"/>
</dbReference>
<dbReference type="RefSeq" id="WP_010767501.1">
    <property type="nucleotide sequence ID" value="NZ_ASWE01000002.1"/>
</dbReference>
<evidence type="ECO:0000313" key="1">
    <source>
        <dbReference type="EMBL" id="EOL46023.1"/>
    </source>
</evidence>
<organism evidence="1 2">
    <name type="scientific">Enterococcus phoeniculicola ATCC BAA-412</name>
    <dbReference type="NCBI Taxonomy" id="1158610"/>
    <lineage>
        <taxon>Bacteria</taxon>
        <taxon>Bacillati</taxon>
        <taxon>Bacillota</taxon>
        <taxon>Bacilli</taxon>
        <taxon>Lactobacillales</taxon>
        <taxon>Enterococcaceae</taxon>
        <taxon>Enterococcus</taxon>
    </lineage>
</organism>
<dbReference type="eggNOG" id="ENOG5031TKP">
    <property type="taxonomic scope" value="Bacteria"/>
</dbReference>
<dbReference type="STRING" id="154621.RV11_GL001252"/>
<comment type="caution">
    <text evidence="1">The sequence shown here is derived from an EMBL/GenBank/DDBJ whole genome shotgun (WGS) entry which is preliminary data.</text>
</comment>
<gene>
    <name evidence="1" type="ORF">UC3_00828</name>
</gene>
<protein>
    <recommendedName>
        <fullName evidence="3">Cell envelope-related transcriptional attenuator domain-containing protein</fullName>
    </recommendedName>
</protein>
<proteinExistence type="predicted"/>
<sequence length="217" mass="25037">MEILVIIEEEIRARSSFLYSKIDSKKTLVQFSPEFVTEHSSLGTIYETQGVSGIRTFFEEEFQWHLDGYIRFKLEDLTWAVEKIIPEGIQFNGEILSPTELQEKMSYRVDENGEFSVFHRQRALLKSIVKTVGKKQNIFKVPQYLNLLSKVSETNLNNSQFFALLKNYSSLQEAPSTKLVIPLPDTYEVQTQNGKEKVLMTDSVLNKELLKNLAKDS</sequence>
<name>R3TY23_9ENTE</name>
<dbReference type="AlphaFoldDB" id="R3TY23"/>
<dbReference type="PATRIC" id="fig|1158610.3.peg.806"/>
<dbReference type="OrthoDB" id="2184774at2"/>
<accession>R3TY23</accession>
<dbReference type="HOGENOM" id="CLU_107955_0_0_9"/>
<reference evidence="1 2" key="1">
    <citation type="submission" date="2013-02" db="EMBL/GenBank/DDBJ databases">
        <title>The Genome Sequence of Enterococcus phoeniculicola BAA-412.</title>
        <authorList>
            <consortium name="The Broad Institute Genome Sequencing Platform"/>
            <consortium name="The Broad Institute Genome Sequencing Center for Infectious Disease"/>
            <person name="Earl A.M."/>
            <person name="Gilmore M.S."/>
            <person name="Lebreton F."/>
            <person name="Walker B."/>
            <person name="Young S.K."/>
            <person name="Zeng Q."/>
            <person name="Gargeya S."/>
            <person name="Fitzgerald M."/>
            <person name="Haas B."/>
            <person name="Abouelleil A."/>
            <person name="Alvarado L."/>
            <person name="Arachchi H.M."/>
            <person name="Berlin A.M."/>
            <person name="Chapman S.B."/>
            <person name="Dewar J."/>
            <person name="Goldberg J."/>
            <person name="Griggs A."/>
            <person name="Gujja S."/>
            <person name="Hansen M."/>
            <person name="Howarth C."/>
            <person name="Imamovic A."/>
            <person name="Larimer J."/>
            <person name="McCowan C."/>
            <person name="Murphy C."/>
            <person name="Neiman D."/>
            <person name="Pearson M."/>
            <person name="Priest M."/>
            <person name="Roberts A."/>
            <person name="Saif S."/>
            <person name="Shea T."/>
            <person name="Sisk P."/>
            <person name="Sykes S."/>
            <person name="Wortman J."/>
            <person name="Nusbaum C."/>
            <person name="Birren B."/>
        </authorList>
    </citation>
    <scope>NUCLEOTIDE SEQUENCE [LARGE SCALE GENOMIC DNA]</scope>
    <source>
        <strain evidence="1 2">ATCC BAA-412</strain>
    </source>
</reference>
<evidence type="ECO:0008006" key="3">
    <source>
        <dbReference type="Google" id="ProtNLM"/>
    </source>
</evidence>
<keyword evidence="2" id="KW-1185">Reference proteome</keyword>